<dbReference type="CDD" id="cd06225">
    <property type="entry name" value="HAMP"/>
    <property type="match status" value="1"/>
</dbReference>
<keyword evidence="4 6" id="KW-1133">Transmembrane helix</keyword>
<evidence type="ECO:0000256" key="4">
    <source>
        <dbReference type="ARBA" id="ARBA00022989"/>
    </source>
</evidence>
<dbReference type="SUPFAM" id="SSF103190">
    <property type="entry name" value="Sensory domain-like"/>
    <property type="match status" value="1"/>
</dbReference>
<sequence length="796" mass="90995">MSKIRLWDKLGFRGKVLVAMSAVVIPILFIMAGFSYSYSKNLFEKQLEEELGLENEIVAQEIHTLLNSKREIAEQLGALDDVRDFVESPVERETVKTSANYEKINQLMTRVQENTDGLGLVWIALLEPNFFIADHGYVTDEAYDLKKRPWTAKADAAAGLSFSDLYIDYSTKKYTVSVIKPIETNGKRLGYFGLDMHLDTIPLLIAPYEKNNHKHVLLTEQGQTLYDVDNIWAELEDLNLSRDVATLVSTSKGSFYVEVREIEGTGWQMVSYVPDYMVTQSLQNVSKTIGLSWIIAAMLILIILSILLRSMLKDLPTIVKHVRRMEQGNLVSKLNIYRKDEIGEIAQSIEQMGKLLNIQVQEMDFQARFDSLTSLPNRLSIERQLGKWIDEMRETDQMIAVTFLDLDHFKQINDSKGHAYGDALLIQVAERIQQLLPEQSYFGRFGGDEFIVLMHEKKENFPFIRTTLTNLHDSFSKAFYLNKQAIFVTPSMGVSLCPADALTCEQLLVNADTALYKAKEAGRNRILYFNYEMKEAFEKQLMLEQGLRDAIKFNHFTLVFQPQYNLKTARTESLEALLRWHHPEWGMISPAEFIPVAEKSGNILVIGDWVLETAIREIKEIHHQYPYVTSVAINVSALQLREMDFIHRLKTLLKKYQVHPSLIEIEITESLFIDGGEELLQTLAKIQKMGVSIALDDFGTGYSSLNYLRILPINRVKIDQSFVQQMENDTRVQAIVKSVIDLSHNLGFIIVAEGVETKKQLNLLSSMETDVIQGFYYSKPLNKGQLQKFLDNDVTS</sequence>
<dbReference type="EMBL" id="JBHSRI010000002">
    <property type="protein sequence ID" value="MFC6038022.1"/>
    <property type="molecule type" value="Genomic_DNA"/>
</dbReference>
<evidence type="ECO:0000313" key="11">
    <source>
        <dbReference type="Proteomes" id="UP001596170"/>
    </source>
</evidence>
<dbReference type="CDD" id="cd18773">
    <property type="entry name" value="PDC1_HK_sensor"/>
    <property type="match status" value="1"/>
</dbReference>
<dbReference type="RefSeq" id="WP_377732021.1">
    <property type="nucleotide sequence ID" value="NZ_JBHSRI010000002.1"/>
</dbReference>
<accession>A0ABW1L4C5</accession>
<evidence type="ECO:0000259" key="8">
    <source>
        <dbReference type="PROSITE" id="PS50885"/>
    </source>
</evidence>
<feature type="transmembrane region" description="Helical" evidence="6">
    <location>
        <begin position="16"/>
        <end position="38"/>
    </location>
</feature>
<dbReference type="Pfam" id="PF02743">
    <property type="entry name" value="dCache_1"/>
    <property type="match status" value="1"/>
</dbReference>
<dbReference type="InterPro" id="IPR001633">
    <property type="entry name" value="EAL_dom"/>
</dbReference>
<dbReference type="PANTHER" id="PTHR33121:SF70">
    <property type="entry name" value="SIGNALING PROTEIN YKOW"/>
    <property type="match status" value="1"/>
</dbReference>
<dbReference type="PROSITE" id="PS50885">
    <property type="entry name" value="HAMP"/>
    <property type="match status" value="1"/>
</dbReference>
<comment type="subcellular location">
    <subcellularLocation>
        <location evidence="1">Cell membrane</location>
        <topology evidence="1">Multi-pass membrane protein</topology>
    </subcellularLocation>
</comment>
<dbReference type="PROSITE" id="PS50883">
    <property type="entry name" value="EAL"/>
    <property type="match status" value="1"/>
</dbReference>
<keyword evidence="2" id="KW-1003">Cell membrane</keyword>
<keyword evidence="11" id="KW-1185">Reference proteome</keyword>
<evidence type="ECO:0000259" key="7">
    <source>
        <dbReference type="PROSITE" id="PS50883"/>
    </source>
</evidence>
<dbReference type="Gene3D" id="3.30.70.270">
    <property type="match status" value="1"/>
</dbReference>
<dbReference type="PANTHER" id="PTHR33121">
    <property type="entry name" value="CYCLIC DI-GMP PHOSPHODIESTERASE PDEF"/>
    <property type="match status" value="1"/>
</dbReference>
<evidence type="ECO:0000256" key="3">
    <source>
        <dbReference type="ARBA" id="ARBA00022692"/>
    </source>
</evidence>
<dbReference type="InterPro" id="IPR029151">
    <property type="entry name" value="Sensor-like_sf"/>
</dbReference>
<feature type="domain" description="GGDEF" evidence="9">
    <location>
        <begin position="397"/>
        <end position="531"/>
    </location>
</feature>
<evidence type="ECO:0000256" key="6">
    <source>
        <dbReference type="SAM" id="Phobius"/>
    </source>
</evidence>
<dbReference type="InterPro" id="IPR033479">
    <property type="entry name" value="dCache_1"/>
</dbReference>
<dbReference type="CDD" id="cd01948">
    <property type="entry name" value="EAL"/>
    <property type="match status" value="1"/>
</dbReference>
<name>A0ABW1L4C5_9BACL</name>
<dbReference type="InterPro" id="IPR035919">
    <property type="entry name" value="EAL_sf"/>
</dbReference>
<dbReference type="SUPFAM" id="SSF141868">
    <property type="entry name" value="EAL domain-like"/>
    <property type="match status" value="1"/>
</dbReference>
<gene>
    <name evidence="10" type="ORF">ACFPYN_01015</name>
</gene>
<dbReference type="Gene3D" id="3.20.20.450">
    <property type="entry name" value="EAL domain"/>
    <property type="match status" value="1"/>
</dbReference>
<dbReference type="Pfam" id="PF00563">
    <property type="entry name" value="EAL"/>
    <property type="match status" value="1"/>
</dbReference>
<dbReference type="Gene3D" id="3.30.450.20">
    <property type="entry name" value="PAS domain"/>
    <property type="match status" value="2"/>
</dbReference>
<dbReference type="InterPro" id="IPR043128">
    <property type="entry name" value="Rev_trsase/Diguanyl_cyclase"/>
</dbReference>
<evidence type="ECO:0000256" key="1">
    <source>
        <dbReference type="ARBA" id="ARBA00004651"/>
    </source>
</evidence>
<dbReference type="NCBIfam" id="TIGR00254">
    <property type="entry name" value="GGDEF"/>
    <property type="match status" value="1"/>
</dbReference>
<keyword evidence="3 6" id="KW-0812">Transmembrane</keyword>
<protein>
    <submittedName>
        <fullName evidence="10">EAL domain-containing protein</fullName>
    </submittedName>
</protein>
<reference evidence="11" key="1">
    <citation type="journal article" date="2019" name="Int. J. Syst. Evol. Microbiol.">
        <title>The Global Catalogue of Microorganisms (GCM) 10K type strain sequencing project: providing services to taxonomists for standard genome sequencing and annotation.</title>
        <authorList>
            <consortium name="The Broad Institute Genomics Platform"/>
            <consortium name="The Broad Institute Genome Sequencing Center for Infectious Disease"/>
            <person name="Wu L."/>
            <person name="Ma J."/>
        </authorList>
    </citation>
    <scope>NUCLEOTIDE SEQUENCE [LARGE SCALE GENOMIC DNA]</scope>
    <source>
        <strain evidence="11">CCUG 54527</strain>
    </source>
</reference>
<feature type="domain" description="HAMP" evidence="8">
    <location>
        <begin position="309"/>
        <end position="361"/>
    </location>
</feature>
<dbReference type="SUPFAM" id="SSF55073">
    <property type="entry name" value="Nucleotide cyclase"/>
    <property type="match status" value="1"/>
</dbReference>
<dbReference type="InterPro" id="IPR003660">
    <property type="entry name" value="HAMP_dom"/>
</dbReference>
<dbReference type="Proteomes" id="UP001596170">
    <property type="component" value="Unassembled WGS sequence"/>
</dbReference>
<dbReference type="SMART" id="SM00304">
    <property type="entry name" value="HAMP"/>
    <property type="match status" value="1"/>
</dbReference>
<keyword evidence="5 6" id="KW-0472">Membrane</keyword>
<evidence type="ECO:0000313" key="10">
    <source>
        <dbReference type="EMBL" id="MFC6038022.1"/>
    </source>
</evidence>
<dbReference type="Pfam" id="PF00672">
    <property type="entry name" value="HAMP"/>
    <property type="match status" value="1"/>
</dbReference>
<dbReference type="SMART" id="SM00052">
    <property type="entry name" value="EAL"/>
    <property type="match status" value="1"/>
</dbReference>
<feature type="domain" description="EAL" evidence="7">
    <location>
        <begin position="540"/>
        <end position="794"/>
    </location>
</feature>
<feature type="transmembrane region" description="Helical" evidence="6">
    <location>
        <begin position="290"/>
        <end position="308"/>
    </location>
</feature>
<dbReference type="PROSITE" id="PS50887">
    <property type="entry name" value="GGDEF"/>
    <property type="match status" value="1"/>
</dbReference>
<dbReference type="InterPro" id="IPR000160">
    <property type="entry name" value="GGDEF_dom"/>
</dbReference>
<organism evidence="10 11">
    <name type="scientific">Paenisporosarcina macmurdoensis</name>
    <dbReference type="NCBI Taxonomy" id="212659"/>
    <lineage>
        <taxon>Bacteria</taxon>
        <taxon>Bacillati</taxon>
        <taxon>Bacillota</taxon>
        <taxon>Bacilli</taxon>
        <taxon>Bacillales</taxon>
        <taxon>Caryophanaceae</taxon>
        <taxon>Paenisporosarcina</taxon>
    </lineage>
</organism>
<dbReference type="Pfam" id="PF00990">
    <property type="entry name" value="GGDEF"/>
    <property type="match status" value="1"/>
</dbReference>
<evidence type="ECO:0000256" key="5">
    <source>
        <dbReference type="ARBA" id="ARBA00023136"/>
    </source>
</evidence>
<dbReference type="SMART" id="SM00267">
    <property type="entry name" value="GGDEF"/>
    <property type="match status" value="1"/>
</dbReference>
<evidence type="ECO:0000256" key="2">
    <source>
        <dbReference type="ARBA" id="ARBA00022475"/>
    </source>
</evidence>
<dbReference type="SUPFAM" id="SSF158472">
    <property type="entry name" value="HAMP domain-like"/>
    <property type="match status" value="1"/>
</dbReference>
<proteinExistence type="predicted"/>
<dbReference type="Gene3D" id="6.10.340.10">
    <property type="match status" value="1"/>
</dbReference>
<dbReference type="InterPro" id="IPR029787">
    <property type="entry name" value="Nucleotide_cyclase"/>
</dbReference>
<evidence type="ECO:0000259" key="9">
    <source>
        <dbReference type="PROSITE" id="PS50887"/>
    </source>
</evidence>
<dbReference type="InterPro" id="IPR050706">
    <property type="entry name" value="Cyclic-di-GMP_PDE-like"/>
</dbReference>
<comment type="caution">
    <text evidence="10">The sequence shown here is derived from an EMBL/GenBank/DDBJ whole genome shotgun (WGS) entry which is preliminary data.</text>
</comment>
<dbReference type="CDD" id="cd01949">
    <property type="entry name" value="GGDEF"/>
    <property type="match status" value="1"/>
</dbReference>